<gene>
    <name evidence="1" type="ORF">FU658_03680</name>
</gene>
<accession>A0A5C8KVY3</accession>
<evidence type="ECO:0000313" key="1">
    <source>
        <dbReference type="EMBL" id="TXK64932.1"/>
    </source>
</evidence>
<dbReference type="Proteomes" id="UP000321248">
    <property type="component" value="Unassembled WGS sequence"/>
</dbReference>
<organism evidence="1 2">
    <name type="scientific">Alkalisalibacterium limincola</name>
    <dbReference type="NCBI Taxonomy" id="2699169"/>
    <lineage>
        <taxon>Bacteria</taxon>
        <taxon>Pseudomonadati</taxon>
        <taxon>Pseudomonadota</taxon>
        <taxon>Gammaproteobacteria</taxon>
        <taxon>Lysobacterales</taxon>
        <taxon>Lysobacteraceae</taxon>
        <taxon>Alkalisalibacterium</taxon>
    </lineage>
</organism>
<name>A0A5C8KVY3_9GAMM</name>
<dbReference type="RefSeq" id="WP_147890852.1">
    <property type="nucleotide sequence ID" value="NZ_VRTS01000002.1"/>
</dbReference>
<keyword evidence="2" id="KW-1185">Reference proteome</keyword>
<evidence type="ECO:0008006" key="3">
    <source>
        <dbReference type="Google" id="ProtNLM"/>
    </source>
</evidence>
<protein>
    <recommendedName>
        <fullName evidence="3">DUF4892 domain-containing protein</fullName>
    </recommendedName>
</protein>
<proteinExistence type="predicted"/>
<comment type="caution">
    <text evidence="1">The sequence shown here is derived from an EMBL/GenBank/DDBJ whole genome shotgun (WGS) entry which is preliminary data.</text>
</comment>
<reference evidence="1 2" key="1">
    <citation type="submission" date="2019-08" db="EMBL/GenBank/DDBJ databases">
        <authorList>
            <person name="Karlyshev A.V."/>
        </authorList>
    </citation>
    <scope>NUCLEOTIDE SEQUENCE [LARGE SCALE GENOMIC DNA]</scope>
    <source>
        <strain evidence="1 2">Alg18-2.2</strain>
    </source>
</reference>
<dbReference type="EMBL" id="VRTS01000002">
    <property type="protein sequence ID" value="TXK64932.1"/>
    <property type="molecule type" value="Genomic_DNA"/>
</dbReference>
<sequence>MTTHTRAVLPGFAATSGRRLPWLLLACAFTLPGCSDEGGSQAPADPAGSSAVVAEMKRFPSPPASRSLGIMDDPVAALSLPTGPTDAEGGVPVQRVEGRVFRRVSLMSTGSQINALASHYRERFEEGGYTIVFECEGADGCGGTRFVTEVIEDYVTAPDNVSRSRSVITLTQPTSGELRHFSVARNHEGVAEHIAITLTRSEKGPLVVVTQQAFSPVSGD</sequence>
<dbReference type="AlphaFoldDB" id="A0A5C8KVY3"/>
<evidence type="ECO:0000313" key="2">
    <source>
        <dbReference type="Proteomes" id="UP000321248"/>
    </source>
</evidence>